<dbReference type="SUPFAM" id="SSF52540">
    <property type="entry name" value="P-loop containing nucleoside triphosphate hydrolases"/>
    <property type="match status" value="1"/>
</dbReference>
<dbReference type="GO" id="GO:0006289">
    <property type="term" value="P:nucleotide-excision repair"/>
    <property type="evidence" value="ECO:0007669"/>
    <property type="project" value="TreeGrafter"/>
</dbReference>
<dbReference type="GO" id="GO:0005524">
    <property type="term" value="F:ATP binding"/>
    <property type="evidence" value="ECO:0007669"/>
    <property type="project" value="InterPro"/>
</dbReference>
<accession>X1PII4</accession>
<dbReference type="AlphaFoldDB" id="X1PII4"/>
<feature type="non-terminal residue" evidence="2">
    <location>
        <position position="209"/>
    </location>
</feature>
<proteinExistence type="predicted"/>
<organism evidence="2">
    <name type="scientific">marine sediment metagenome</name>
    <dbReference type="NCBI Taxonomy" id="412755"/>
    <lineage>
        <taxon>unclassified sequences</taxon>
        <taxon>metagenomes</taxon>
        <taxon>ecological metagenomes</taxon>
    </lineage>
</organism>
<protein>
    <recommendedName>
        <fullName evidence="1">Helicase ATP-binding domain-containing protein</fullName>
    </recommendedName>
</protein>
<name>X1PII4_9ZZZZ</name>
<dbReference type="InterPro" id="IPR027417">
    <property type="entry name" value="P-loop_NTPase"/>
</dbReference>
<dbReference type="InterPro" id="IPR011545">
    <property type="entry name" value="DEAD/DEAH_box_helicase_dom"/>
</dbReference>
<dbReference type="PROSITE" id="PS51192">
    <property type="entry name" value="HELICASE_ATP_BIND_1"/>
    <property type="match status" value="1"/>
</dbReference>
<dbReference type="PANTHER" id="PTHR47957">
    <property type="entry name" value="ATP-DEPENDENT HELICASE HRQ1"/>
    <property type="match status" value="1"/>
</dbReference>
<evidence type="ECO:0000259" key="1">
    <source>
        <dbReference type="PROSITE" id="PS51192"/>
    </source>
</evidence>
<comment type="caution">
    <text evidence="2">The sequence shown here is derived from an EMBL/GenBank/DDBJ whole genome shotgun (WGS) entry which is preliminary data.</text>
</comment>
<evidence type="ECO:0000313" key="2">
    <source>
        <dbReference type="EMBL" id="GAI56092.1"/>
    </source>
</evidence>
<dbReference type="SMART" id="SM00487">
    <property type="entry name" value="DEXDc"/>
    <property type="match status" value="1"/>
</dbReference>
<dbReference type="GO" id="GO:0003676">
    <property type="term" value="F:nucleic acid binding"/>
    <property type="evidence" value="ECO:0007669"/>
    <property type="project" value="InterPro"/>
</dbReference>
<dbReference type="CDD" id="cd17923">
    <property type="entry name" value="DEXHc_Hrq1-like"/>
    <property type="match status" value="1"/>
</dbReference>
<feature type="domain" description="Helicase ATP-binding" evidence="1">
    <location>
        <begin position="65"/>
        <end position="209"/>
    </location>
</feature>
<dbReference type="InterPro" id="IPR014001">
    <property type="entry name" value="Helicase_ATP-bd"/>
</dbReference>
<dbReference type="EMBL" id="BARV01037966">
    <property type="protein sequence ID" value="GAI56092.1"/>
    <property type="molecule type" value="Genomic_DNA"/>
</dbReference>
<gene>
    <name evidence="2" type="ORF">S06H3_58614</name>
</gene>
<dbReference type="GO" id="GO:0036297">
    <property type="term" value="P:interstrand cross-link repair"/>
    <property type="evidence" value="ECO:0007669"/>
    <property type="project" value="TreeGrafter"/>
</dbReference>
<dbReference type="Gene3D" id="3.40.50.300">
    <property type="entry name" value="P-loop containing nucleotide triphosphate hydrolases"/>
    <property type="match status" value="1"/>
</dbReference>
<dbReference type="PANTHER" id="PTHR47957:SF3">
    <property type="entry name" value="ATP-DEPENDENT HELICASE HRQ1"/>
    <property type="match status" value="1"/>
</dbReference>
<dbReference type="Pfam" id="PF00270">
    <property type="entry name" value="DEAD"/>
    <property type="match status" value="1"/>
</dbReference>
<sequence>MMDTSAFLHYLTAQPTYNGQVAHIEHIPAREANCAELDKPLVGGLQDCLNEHGLLPLYTHQAEAINYARQGRNVMVSTSSASGKTLCYNIPVLESIFTEPGSRALYLFPTKALAQDQLRNLRELFCPSLFNVEEFATFDGDTPQAERAEIRKRARVILTNPDMLHVGILPNHQSWLRLLRHLRYVVVDEAHIYRGVFGSHVACVLRRLR</sequence>
<reference evidence="2" key="1">
    <citation type="journal article" date="2014" name="Front. Microbiol.">
        <title>High frequency of phylogenetically diverse reductive dehalogenase-homologous genes in deep subseafloor sedimentary metagenomes.</title>
        <authorList>
            <person name="Kawai M."/>
            <person name="Futagami T."/>
            <person name="Toyoda A."/>
            <person name="Takaki Y."/>
            <person name="Nishi S."/>
            <person name="Hori S."/>
            <person name="Arai W."/>
            <person name="Tsubouchi T."/>
            <person name="Morono Y."/>
            <person name="Uchiyama I."/>
            <person name="Ito T."/>
            <person name="Fujiyama A."/>
            <person name="Inagaki F."/>
            <person name="Takami H."/>
        </authorList>
    </citation>
    <scope>NUCLEOTIDE SEQUENCE</scope>
    <source>
        <strain evidence="2">Expedition CK06-06</strain>
    </source>
</reference>
<dbReference type="GO" id="GO:0005634">
    <property type="term" value="C:nucleus"/>
    <property type="evidence" value="ECO:0007669"/>
    <property type="project" value="TreeGrafter"/>
</dbReference>
<dbReference type="GO" id="GO:0043138">
    <property type="term" value="F:3'-5' DNA helicase activity"/>
    <property type="evidence" value="ECO:0007669"/>
    <property type="project" value="TreeGrafter"/>
</dbReference>